<evidence type="ECO:0000259" key="2">
    <source>
        <dbReference type="PROSITE" id="PS51832"/>
    </source>
</evidence>
<comment type="caution">
    <text evidence="3">The sequence shown here is derived from an EMBL/GenBank/DDBJ whole genome shotgun (WGS) entry which is preliminary data.</text>
</comment>
<dbReference type="InterPro" id="IPR006675">
    <property type="entry name" value="HDIG_dom"/>
</dbReference>
<dbReference type="RefSeq" id="WP_273597069.1">
    <property type="nucleotide sequence ID" value="NZ_JAQQXS010000010.1"/>
</dbReference>
<feature type="domain" description="HD" evidence="1">
    <location>
        <begin position="177"/>
        <end position="299"/>
    </location>
</feature>
<dbReference type="SUPFAM" id="SSF109604">
    <property type="entry name" value="HD-domain/PDEase-like"/>
    <property type="match status" value="1"/>
</dbReference>
<dbReference type="Gene3D" id="1.10.3210.10">
    <property type="entry name" value="Hypothetical protein af1432"/>
    <property type="match status" value="1"/>
</dbReference>
<reference evidence="3 4" key="1">
    <citation type="submission" date="2022-10" db="EMBL/GenBank/DDBJ databases">
        <title>paucibacter sp. hw8 Genome sequencing.</title>
        <authorList>
            <person name="Park S."/>
        </authorList>
    </citation>
    <scope>NUCLEOTIDE SEQUENCE [LARGE SCALE GENOMIC DNA]</scope>
    <source>
        <strain evidence="4">hw8</strain>
    </source>
</reference>
<evidence type="ECO:0000259" key="1">
    <source>
        <dbReference type="PROSITE" id="PS51831"/>
    </source>
</evidence>
<accession>A0ABT5KSP5</accession>
<dbReference type="PANTHER" id="PTHR43155">
    <property type="entry name" value="CYCLIC DI-GMP PHOSPHODIESTERASE PA4108-RELATED"/>
    <property type="match status" value="1"/>
</dbReference>
<dbReference type="Pfam" id="PF13487">
    <property type="entry name" value="HD_5"/>
    <property type="match status" value="1"/>
</dbReference>
<evidence type="ECO:0000313" key="3">
    <source>
        <dbReference type="EMBL" id="MDC8785954.1"/>
    </source>
</evidence>
<sequence>MSNEVANQISVDQLRVGVYVYLDVGWMHHPFNFNNFKIRTEEQLATIQGLGLGLVRWDPARSDIKPLAKSEISGAAAVPQVPTQESEAAKAELARLMAVKEERIRKQAEHRQKIEKVERAFANAAAVIKGVNKSIYAQPQQAMADTAQLIAGMVDELLGAPDLAIQVMADKPGNEDVYLHSLNVSVLAMVLGKEMNMPAELIKLVGSASIFHDIGLNDVPDRILHATGPLTKAEREFRELHTQYGFDLARKIGLPVSVANIVAQHHELYDGSGYPKRLKGDAIDPLARLVCVINAYDNLCNPVQVANAMTPHMALSSMFAQQRSQFDVRFLQAFIKFMGVYPPGTLVGLSNDAIGLVVRVNSKRPLRPTVIVYDAGVPKSEAMMLDLDEEPDINITKAYKPSQLPQSVYEYLAPRKRVNYYFDAGAGA</sequence>
<proteinExistence type="predicted"/>
<feature type="domain" description="HD-GYP" evidence="2">
    <location>
        <begin position="155"/>
        <end position="350"/>
    </location>
</feature>
<dbReference type="InterPro" id="IPR037522">
    <property type="entry name" value="HD_GYP_dom"/>
</dbReference>
<dbReference type="InterPro" id="IPR021812">
    <property type="entry name" value="DUF3391"/>
</dbReference>
<organism evidence="3 4">
    <name type="scientific">Roseateles koreensis</name>
    <dbReference type="NCBI Taxonomy" id="2987526"/>
    <lineage>
        <taxon>Bacteria</taxon>
        <taxon>Pseudomonadati</taxon>
        <taxon>Pseudomonadota</taxon>
        <taxon>Betaproteobacteria</taxon>
        <taxon>Burkholderiales</taxon>
        <taxon>Sphaerotilaceae</taxon>
        <taxon>Roseateles</taxon>
    </lineage>
</organism>
<keyword evidence="4" id="KW-1185">Reference proteome</keyword>
<name>A0ABT5KSP5_9BURK</name>
<dbReference type="InterPro" id="IPR006674">
    <property type="entry name" value="HD_domain"/>
</dbReference>
<dbReference type="PROSITE" id="PS51832">
    <property type="entry name" value="HD_GYP"/>
    <property type="match status" value="1"/>
</dbReference>
<dbReference type="Proteomes" id="UP001219862">
    <property type="component" value="Unassembled WGS sequence"/>
</dbReference>
<protein>
    <submittedName>
        <fullName evidence="3">HD-GYP domain-containing protein</fullName>
    </submittedName>
</protein>
<dbReference type="Pfam" id="PF11871">
    <property type="entry name" value="DUF3391"/>
    <property type="match status" value="1"/>
</dbReference>
<dbReference type="PROSITE" id="PS51831">
    <property type="entry name" value="HD"/>
    <property type="match status" value="1"/>
</dbReference>
<dbReference type="InterPro" id="IPR003607">
    <property type="entry name" value="HD/PDEase_dom"/>
</dbReference>
<dbReference type="EMBL" id="JAQQXS010000010">
    <property type="protein sequence ID" value="MDC8785954.1"/>
    <property type="molecule type" value="Genomic_DNA"/>
</dbReference>
<dbReference type="CDD" id="cd00077">
    <property type="entry name" value="HDc"/>
    <property type="match status" value="1"/>
</dbReference>
<gene>
    <name evidence="3" type="ORF">PRZ01_12200</name>
</gene>
<dbReference type="PANTHER" id="PTHR43155:SF2">
    <property type="entry name" value="CYCLIC DI-GMP PHOSPHODIESTERASE PA4108"/>
    <property type="match status" value="1"/>
</dbReference>
<dbReference type="NCBIfam" id="TIGR00277">
    <property type="entry name" value="HDIG"/>
    <property type="match status" value="1"/>
</dbReference>
<evidence type="ECO:0000313" key="4">
    <source>
        <dbReference type="Proteomes" id="UP001219862"/>
    </source>
</evidence>